<accession>G7HZE2</accession>
<gene>
    <name evidence="1" type="ORF">CCAS_10295</name>
</gene>
<name>G7HZE2_9CORY</name>
<comment type="caution">
    <text evidence="1">The sequence shown here is derived from an EMBL/GenBank/DDBJ whole genome shotgun (WGS) entry which is preliminary data.</text>
</comment>
<organism evidence="1 2">
    <name type="scientific">Corynebacterium casei UCMA 3821</name>
    <dbReference type="NCBI Taxonomy" id="1110505"/>
    <lineage>
        <taxon>Bacteria</taxon>
        <taxon>Bacillati</taxon>
        <taxon>Actinomycetota</taxon>
        <taxon>Actinomycetes</taxon>
        <taxon>Mycobacteriales</taxon>
        <taxon>Corynebacteriaceae</taxon>
        <taxon>Corynebacterium</taxon>
    </lineage>
</organism>
<dbReference type="Proteomes" id="UP000004840">
    <property type="component" value="Unassembled WGS sequence"/>
</dbReference>
<evidence type="ECO:0000313" key="1">
    <source>
        <dbReference type="EMBL" id="CCE55557.1"/>
    </source>
</evidence>
<sequence>MSKKITIAFGIDVDASVAGRVPTAVKTLLATSPEAFSLVK</sequence>
<dbReference type="AlphaFoldDB" id="G7HZE2"/>
<reference evidence="1 2" key="1">
    <citation type="journal article" date="2012" name="J. Bacteriol.">
        <title>Genome Sequence of Corynebacterium casei UCMA 3821, Isolated from a Smear-Ripened Cheese.</title>
        <authorList>
            <person name="Monnet C."/>
            <person name="Loux V."/>
            <person name="Bento P."/>
            <person name="Gibrat J.F."/>
            <person name="Straub C."/>
            <person name="Bonnarme P."/>
            <person name="Landaud S."/>
            <person name="Irlinger F."/>
        </authorList>
    </citation>
    <scope>NUCLEOTIDE SEQUENCE [LARGE SCALE GENOMIC DNA]</scope>
    <source>
        <strain evidence="1 2">UCMA 3821</strain>
    </source>
</reference>
<protein>
    <submittedName>
        <fullName evidence="1">Uncharacterized protein</fullName>
    </submittedName>
</protein>
<dbReference type="EMBL" id="CAFW01000081">
    <property type="protein sequence ID" value="CCE55557.1"/>
    <property type="molecule type" value="Genomic_DNA"/>
</dbReference>
<evidence type="ECO:0000313" key="2">
    <source>
        <dbReference type="Proteomes" id="UP000004840"/>
    </source>
</evidence>
<proteinExistence type="predicted"/>